<dbReference type="SMART" id="SM00347">
    <property type="entry name" value="HTH_MARR"/>
    <property type="match status" value="1"/>
</dbReference>
<dbReference type="Proteomes" id="UP001056834">
    <property type="component" value="Chromosome"/>
</dbReference>
<dbReference type="InterPro" id="IPR000835">
    <property type="entry name" value="HTH_MarR-typ"/>
</dbReference>
<name>A0ABY4SWB2_9ENTR</name>
<dbReference type="PANTHER" id="PTHR33164:SF101">
    <property type="entry name" value="TRANSCRIPTIONAL REPRESSOR MPRA"/>
    <property type="match status" value="1"/>
</dbReference>
<dbReference type="InterPro" id="IPR039422">
    <property type="entry name" value="MarR/SlyA-like"/>
</dbReference>
<dbReference type="SUPFAM" id="SSF46785">
    <property type="entry name" value="Winged helix' DNA-binding domain"/>
    <property type="match status" value="1"/>
</dbReference>
<evidence type="ECO:0000313" key="3">
    <source>
        <dbReference type="Proteomes" id="UP001056834"/>
    </source>
</evidence>
<protein>
    <submittedName>
        <fullName evidence="2">MarR family transcriptional regulator</fullName>
    </submittedName>
</protein>
<organism evidence="2 3">
    <name type="scientific">Candidatus Blochmannia ocreatus</name>
    <name type="common">nom. nud.</name>
    <dbReference type="NCBI Taxonomy" id="251538"/>
    <lineage>
        <taxon>Bacteria</taxon>
        <taxon>Pseudomonadati</taxon>
        <taxon>Pseudomonadota</taxon>
        <taxon>Gammaproteobacteria</taxon>
        <taxon>Enterobacterales</taxon>
        <taxon>Enterobacteriaceae</taxon>
        <taxon>ant endosymbionts</taxon>
        <taxon>Candidatus Blochmanniella</taxon>
    </lineage>
</organism>
<dbReference type="InterPro" id="IPR036390">
    <property type="entry name" value="WH_DNA-bd_sf"/>
</dbReference>
<dbReference type="EMBL" id="CP097762">
    <property type="protein sequence ID" value="URJ25081.1"/>
    <property type="molecule type" value="Genomic_DNA"/>
</dbReference>
<dbReference type="Pfam" id="PF01047">
    <property type="entry name" value="MarR"/>
    <property type="match status" value="1"/>
</dbReference>
<dbReference type="Gene3D" id="1.10.10.10">
    <property type="entry name" value="Winged helix-like DNA-binding domain superfamily/Winged helix DNA-binding domain"/>
    <property type="match status" value="1"/>
</dbReference>
<dbReference type="RefSeq" id="WP_250223212.1">
    <property type="nucleotide sequence ID" value="NZ_CP097762.1"/>
</dbReference>
<reference evidence="2" key="1">
    <citation type="submission" date="2022-05" db="EMBL/GenBank/DDBJ databases">
        <title>Impact of host demography and evolutionary history on endosymbiont molecular evolution: a test in carpenter ants (Genus Camponotus) and their Blochmannia endosymbionts.</title>
        <authorList>
            <person name="Manthey J.D."/>
            <person name="Giron J.C."/>
            <person name="Hruska J.P."/>
        </authorList>
    </citation>
    <scope>NUCLEOTIDE SEQUENCE</scope>
    <source>
        <strain evidence="2">C-006</strain>
    </source>
</reference>
<evidence type="ECO:0000259" key="1">
    <source>
        <dbReference type="PROSITE" id="PS50995"/>
    </source>
</evidence>
<dbReference type="PANTHER" id="PTHR33164">
    <property type="entry name" value="TRANSCRIPTIONAL REGULATOR, MARR FAMILY"/>
    <property type="match status" value="1"/>
</dbReference>
<sequence length="150" mass="17616">MNRLTDISNMVESLSRIYHRLRKEINGQLINEGLSMSKMKILHLITTGKTSATDIKNYMGFSSRTVVTVLDALEKDEMLRRQQSFTDRRVKYVHITEKGRDKLRIAKDTHNIILNRMFAPISDMQLQNFKEICNLLEMRQKNNETRQDVT</sequence>
<accession>A0ABY4SWB2</accession>
<evidence type="ECO:0000313" key="2">
    <source>
        <dbReference type="EMBL" id="URJ25081.1"/>
    </source>
</evidence>
<proteinExistence type="predicted"/>
<feature type="domain" description="HTH marR-type" evidence="1">
    <location>
        <begin position="7"/>
        <end position="138"/>
    </location>
</feature>
<gene>
    <name evidence="2" type="ORF">M9405_03025</name>
</gene>
<keyword evidence="3" id="KW-1185">Reference proteome</keyword>
<dbReference type="PROSITE" id="PS50995">
    <property type="entry name" value="HTH_MARR_2"/>
    <property type="match status" value="1"/>
</dbReference>
<dbReference type="InterPro" id="IPR036388">
    <property type="entry name" value="WH-like_DNA-bd_sf"/>
</dbReference>